<protein>
    <submittedName>
        <fullName evidence="1">ARAD1D43142p</fullName>
    </submittedName>
</protein>
<dbReference type="EMBL" id="HG937694">
    <property type="protein sequence ID" value="CDP38810.1"/>
    <property type="molecule type" value="Genomic_DNA"/>
</dbReference>
<dbReference type="PANTHER" id="PTHR16469:SF51">
    <property type="entry name" value="TRANSCRIPTION FACTOR TAU 55 KDA SUBUNIT"/>
    <property type="match status" value="1"/>
</dbReference>
<dbReference type="InterPro" id="IPR029033">
    <property type="entry name" value="His_PPase_superfam"/>
</dbReference>
<organism evidence="1">
    <name type="scientific">Blastobotrys adeninivorans</name>
    <name type="common">Yeast</name>
    <name type="synonym">Arxula adeninivorans</name>
    <dbReference type="NCBI Taxonomy" id="409370"/>
    <lineage>
        <taxon>Eukaryota</taxon>
        <taxon>Fungi</taxon>
        <taxon>Dikarya</taxon>
        <taxon>Ascomycota</taxon>
        <taxon>Saccharomycotina</taxon>
        <taxon>Dipodascomycetes</taxon>
        <taxon>Dipodascales</taxon>
        <taxon>Trichomonascaceae</taxon>
        <taxon>Blastobotrys</taxon>
    </lineage>
</organism>
<dbReference type="Gene3D" id="3.40.50.1240">
    <property type="entry name" value="Phosphoglycerate mutase-like"/>
    <property type="match status" value="1"/>
</dbReference>
<gene>
    <name evidence="1" type="ORF">GNLVRS02_ARAD1D43142g</name>
</gene>
<dbReference type="SUPFAM" id="SSF53254">
    <property type="entry name" value="Phosphoglycerate mutase-like"/>
    <property type="match status" value="1"/>
</dbReference>
<dbReference type="PANTHER" id="PTHR16469">
    <property type="entry name" value="UBIQUITIN-ASSOCIATED AND SH3 DOMAIN-CONTAINING BA-RELATED"/>
    <property type="match status" value="1"/>
</dbReference>
<dbReference type="InterPro" id="IPR013078">
    <property type="entry name" value="His_Pase_superF_clade-1"/>
</dbReference>
<evidence type="ECO:0000313" key="1">
    <source>
        <dbReference type="EMBL" id="CDP38810.1"/>
    </source>
</evidence>
<name>A0A060TCK1_BLAAD</name>
<reference evidence="1" key="2">
    <citation type="submission" date="2014-06" db="EMBL/GenBank/DDBJ databases">
        <title>The complete genome of Blastobotrys (Arxula) adeninivorans LS3 - a yeast of biotechnological interest.</title>
        <authorList>
            <person name="Kunze G."/>
            <person name="Gaillardin C."/>
            <person name="Czernicka M."/>
            <person name="Durrens P."/>
            <person name="Martin T."/>
            <person name="Boer E."/>
            <person name="Gabaldon T."/>
            <person name="Cruz J."/>
            <person name="Talla E."/>
            <person name="Marck C."/>
            <person name="Goffeau A."/>
            <person name="Barbe V."/>
            <person name="Baret P."/>
            <person name="Baronian K."/>
            <person name="Beier S."/>
            <person name="Bleykasten C."/>
            <person name="Bode R."/>
            <person name="Casaregola S."/>
            <person name="Despons L."/>
            <person name="Fairhead C."/>
            <person name="Giersberg M."/>
            <person name="Gierski P."/>
            <person name="Hahnel U."/>
            <person name="Hartmann A."/>
            <person name="Jankowska D."/>
            <person name="Jubin C."/>
            <person name="Jung P."/>
            <person name="Lafontaine I."/>
            <person name="Leh-Louis V."/>
            <person name="Lemaire M."/>
            <person name="Marcet-Houben M."/>
            <person name="Mascher M."/>
            <person name="Morel G."/>
            <person name="Richard G.-F."/>
            <person name="Riechen J."/>
            <person name="Sacerdot C."/>
            <person name="Sarkar A."/>
            <person name="Savel G."/>
            <person name="Schacherer J."/>
            <person name="Sherman D."/>
            <person name="Straub M.-L."/>
            <person name="Stein N."/>
            <person name="Thierry A."/>
            <person name="Trautwein-Schult A."/>
            <person name="Westhof E."/>
            <person name="Worch S."/>
            <person name="Dujon B."/>
            <person name="Souciet J.-L."/>
            <person name="Wincker P."/>
            <person name="Scholz U."/>
            <person name="Neuveglise N."/>
        </authorList>
    </citation>
    <scope>NUCLEOTIDE SEQUENCE</scope>
    <source>
        <strain evidence="1">LS3</strain>
    </source>
</reference>
<proteinExistence type="predicted"/>
<accession>A0A060TCK1</accession>
<sequence length="160" mass="17624">MAVKICPETGVGEWFDRERATHPVPAPASQLSPLFPELIDESYKPITPVSKDGETVEELHQRAIECVTNLINELKNEPEIKTVLLVTHAATKIALGRALLGDPNAEIRTGTCSVDKYVLSSDDKSGAPGDWTQQMNGYADFLTKGEEMHWSFGMLLQSKL</sequence>
<dbReference type="AlphaFoldDB" id="A0A060TCK1"/>
<reference evidence="1" key="1">
    <citation type="submission" date="2014-02" db="EMBL/GenBank/DDBJ databases">
        <authorList>
            <person name="Genoscope - CEA"/>
        </authorList>
    </citation>
    <scope>NUCLEOTIDE SEQUENCE</scope>
    <source>
        <strain evidence="1">LS3</strain>
    </source>
</reference>
<dbReference type="InterPro" id="IPR051710">
    <property type="entry name" value="Phosphatase_SH3-domain"/>
</dbReference>
<dbReference type="Pfam" id="PF00300">
    <property type="entry name" value="His_Phos_1"/>
    <property type="match status" value="1"/>
</dbReference>
<dbReference type="PhylomeDB" id="A0A060TCK1"/>